<dbReference type="GO" id="GO:0005829">
    <property type="term" value="C:cytosol"/>
    <property type="evidence" value="ECO:0007669"/>
    <property type="project" value="InterPro"/>
</dbReference>
<dbReference type="PANTHER" id="PTHR10977:SF3">
    <property type="entry name" value="DIPHOSPHOMEVALONATE DECARBOXYLASE"/>
    <property type="match status" value="1"/>
</dbReference>
<dbReference type="SUPFAM" id="SSF55060">
    <property type="entry name" value="GHMP Kinase, C-terminal domain"/>
    <property type="match status" value="1"/>
</dbReference>
<accession>A0AAD9VUP7</accession>
<feature type="region of interest" description="Disordered" evidence="2">
    <location>
        <begin position="1050"/>
        <end position="1159"/>
    </location>
</feature>
<dbReference type="Gene3D" id="2.30.29.30">
    <property type="entry name" value="Pleckstrin-homology domain (PH domain)/Phosphotyrosine-binding domain (PTB)"/>
    <property type="match status" value="2"/>
</dbReference>
<dbReference type="InterPro" id="IPR029765">
    <property type="entry name" value="Mev_diP_decarb"/>
</dbReference>
<sequence>MSTVTCIAPVNIAVIKYWGKRDETLLLPVNDSISASLDTEQLCAKTTVMISQHFNEDRIWLNGCEEDINNPRLQRCLTGIRKRAKLSDDRMDWKVHICSENNFPTASGLASSAAGYACLAMALAKLFKVEGDISTIARTGSGSACRSTIGGFVRWYMGSLSNGVDSIAKQIVPASHWPEMRILLLVINDGKKKVSSAIGMKRSVESSELFEYRAKYIVPKRVEKMQKAIMEKDFQTFAEITMKDSNQMHAICLDSFPPFVYMTDVSNAIINLVHMYNTAVNEIKVAYTYDAGPNATIYLLEKDVPEFVAMLDHYFPCPQDNLKDYKRGIPIETVEPSQDLLKKIDIEIQEPGKIKYMIYTRVGDGPKYLENPKDHLLNDQAVRETGRTRSNEAGRSMPSKKQYNLVHNDEYDTRIPLHSEEAFHRGIVFHAKFIGSMEVPRPTSRVEIVAAMRRIRYEFKAKGIKKKKVTLEVSVDGLKVTLRKKKKKQQWMDENKLYLMHHPIYRIFYVSHDSHDLKIFSYIARDGSSNTFKCNVFKSSKKKEIVKSNENLRNGNVNRNRLIILNEMLKNWTKHTVATVTANPTTLANPISGSSVSSTSTAIAECENSKPRKKLSFKEPDTIFNHLKLRRPFVRAKTAPLQSARSSSIDINLDENPFEEENEEFEELESQAMRVVRTVGQAFEVCHKLSINNTNEDRDRVEKEKEREHHGENHRDVFEEQDEIPNEQSQSSPLTIHKDISLLGETEDSVQEQSSVSCLLRSHDVPATTASTSPIRQSPSGTVTSDCGGLLVGGELTALKHEIQLLRERLEQQSQQTRAAVAHARLLQDQLAAETAARVEAQTRTHQLLVQNKELLEHIGALVGHLREQERISSGHVNTQSQIPVSSTTAQQASTVPDLPNLGQCQRTGEQNSPWEPDPPTFSYCPYSMDSLYPGSLGAMGIQGSNSSTDQLHFQAQLIDRLHNISPYQPQRSPYATPSPYTIPHGFLLSPNPRTSNAAQLSPNSISLRVSQPNSFTPSPVMNHKMDNYRTTTTVAENSDAQQSSFIKPLPCNLNEQSSPSLDANKSKQERYYGQEDIPPIVLDPPPQGRRTDGISKEVSVKLNSNNANNDKAPAQKKIAAMLRSPGPPPTRTTSARLPPRKDLMSQVQRTTWARHTTK</sequence>
<dbReference type="EMBL" id="JAIFRP010000006">
    <property type="protein sequence ID" value="KAK2587731.1"/>
    <property type="molecule type" value="Genomic_DNA"/>
</dbReference>
<feature type="compositionally biased region" description="Polar residues" evidence="2">
    <location>
        <begin position="1054"/>
        <end position="1064"/>
    </location>
</feature>
<dbReference type="FunFam" id="2.30.29.30:FF:000124">
    <property type="entry name" value="carboxyl-terminal PDZ ligand of neuronal nitric oxide synthase protein-like"/>
    <property type="match status" value="1"/>
</dbReference>
<feature type="domain" description="PID" evidence="3">
    <location>
        <begin position="426"/>
        <end position="480"/>
    </location>
</feature>
<feature type="compositionally biased region" description="Basic and acidic residues" evidence="2">
    <location>
        <begin position="696"/>
        <end position="718"/>
    </location>
</feature>
<reference evidence="4" key="2">
    <citation type="journal article" date="2023" name="Commun. Biol.">
        <title>Intrasexual cuticular hydrocarbon dimorphism in a wasp sheds light on hydrocarbon biosynthesis genes in Hymenoptera.</title>
        <authorList>
            <person name="Moris V.C."/>
            <person name="Podsiadlowski L."/>
            <person name="Martin S."/>
            <person name="Oeyen J.P."/>
            <person name="Donath A."/>
            <person name="Petersen M."/>
            <person name="Wilbrandt J."/>
            <person name="Misof B."/>
            <person name="Liedtke D."/>
            <person name="Thamm M."/>
            <person name="Scheiner R."/>
            <person name="Schmitt T."/>
            <person name="Niehuis O."/>
        </authorList>
    </citation>
    <scope>NUCLEOTIDE SEQUENCE</scope>
    <source>
        <strain evidence="4">GBR_01_08_01A</strain>
    </source>
</reference>
<feature type="region of interest" description="Disordered" evidence="2">
    <location>
        <begin position="383"/>
        <end position="402"/>
    </location>
</feature>
<dbReference type="InterPro" id="IPR053859">
    <property type="entry name" value="MVD-like_N"/>
</dbReference>
<dbReference type="SMART" id="SM00462">
    <property type="entry name" value="PTB"/>
    <property type="match status" value="1"/>
</dbReference>
<dbReference type="Pfam" id="PF00640">
    <property type="entry name" value="PID"/>
    <property type="match status" value="1"/>
</dbReference>
<feature type="region of interest" description="Disordered" evidence="2">
    <location>
        <begin position="696"/>
        <end position="734"/>
    </location>
</feature>
<dbReference type="PROSITE" id="PS01179">
    <property type="entry name" value="PID"/>
    <property type="match status" value="1"/>
</dbReference>
<proteinExistence type="predicted"/>
<dbReference type="InterPro" id="IPR020568">
    <property type="entry name" value="Ribosomal_Su5_D2-typ_SF"/>
</dbReference>
<evidence type="ECO:0000313" key="4">
    <source>
        <dbReference type="EMBL" id="KAK2587731.1"/>
    </source>
</evidence>
<feature type="region of interest" description="Disordered" evidence="2">
    <location>
        <begin position="890"/>
        <end position="920"/>
    </location>
</feature>
<dbReference type="SUPFAM" id="SSF50729">
    <property type="entry name" value="PH domain-like"/>
    <property type="match status" value="1"/>
</dbReference>
<gene>
    <name evidence="4" type="ORF">KPH14_003840</name>
</gene>
<protein>
    <recommendedName>
        <fullName evidence="3">PID domain-containing protein</fullName>
    </recommendedName>
</protein>
<dbReference type="Gene3D" id="3.30.70.890">
    <property type="entry name" value="GHMP kinase, C-terminal domain"/>
    <property type="match status" value="1"/>
</dbReference>
<dbReference type="GO" id="GO:0019287">
    <property type="term" value="P:isopentenyl diphosphate biosynthetic process, mevalonate pathway"/>
    <property type="evidence" value="ECO:0007669"/>
    <property type="project" value="InterPro"/>
</dbReference>
<feature type="compositionally biased region" description="Polar residues" evidence="2">
    <location>
        <begin position="1146"/>
        <end position="1159"/>
    </location>
</feature>
<dbReference type="NCBIfam" id="TIGR01240">
    <property type="entry name" value="mevDPdecarb"/>
    <property type="match status" value="1"/>
</dbReference>
<evidence type="ECO:0000256" key="2">
    <source>
        <dbReference type="SAM" id="MobiDB-lite"/>
    </source>
</evidence>
<dbReference type="Proteomes" id="UP001258017">
    <property type="component" value="Unassembled WGS sequence"/>
</dbReference>
<dbReference type="Pfam" id="PF22700">
    <property type="entry name" value="MVD-like_N"/>
    <property type="match status" value="1"/>
</dbReference>
<dbReference type="InterPro" id="IPR014721">
    <property type="entry name" value="Ribsml_uS5_D2-typ_fold_subgr"/>
</dbReference>
<feature type="compositionally biased region" description="Basic and acidic residues" evidence="2">
    <location>
        <begin position="1090"/>
        <end position="1100"/>
    </location>
</feature>
<dbReference type="GO" id="GO:0004163">
    <property type="term" value="F:diphosphomevalonate decarboxylase activity"/>
    <property type="evidence" value="ECO:0007669"/>
    <property type="project" value="InterPro"/>
</dbReference>
<dbReference type="PANTHER" id="PTHR10977">
    <property type="entry name" value="DIPHOSPHOMEVALONATE DECARBOXYLASE"/>
    <property type="match status" value="1"/>
</dbReference>
<feature type="compositionally biased region" description="Basic and acidic residues" evidence="2">
    <location>
        <begin position="1065"/>
        <end position="1074"/>
    </location>
</feature>
<name>A0AAD9VUP7_9HYME</name>
<dbReference type="SUPFAM" id="SSF54211">
    <property type="entry name" value="Ribosomal protein S5 domain 2-like"/>
    <property type="match status" value="1"/>
</dbReference>
<dbReference type="FunFam" id="3.30.230.10:FF:000080">
    <property type="entry name" value="Diphosphomevalonate decarboxylase"/>
    <property type="match status" value="1"/>
</dbReference>
<evidence type="ECO:0000256" key="1">
    <source>
        <dbReference type="ARBA" id="ARBA00023054"/>
    </source>
</evidence>
<evidence type="ECO:0000259" key="3">
    <source>
        <dbReference type="PROSITE" id="PS01179"/>
    </source>
</evidence>
<dbReference type="AlphaFoldDB" id="A0AAD9VUP7"/>
<dbReference type="Pfam" id="PF18376">
    <property type="entry name" value="MDD_C"/>
    <property type="match status" value="1"/>
</dbReference>
<organism evidence="4 5">
    <name type="scientific">Odynerus spinipes</name>
    <dbReference type="NCBI Taxonomy" id="1348599"/>
    <lineage>
        <taxon>Eukaryota</taxon>
        <taxon>Metazoa</taxon>
        <taxon>Ecdysozoa</taxon>
        <taxon>Arthropoda</taxon>
        <taxon>Hexapoda</taxon>
        <taxon>Insecta</taxon>
        <taxon>Pterygota</taxon>
        <taxon>Neoptera</taxon>
        <taxon>Endopterygota</taxon>
        <taxon>Hymenoptera</taxon>
        <taxon>Apocrita</taxon>
        <taxon>Aculeata</taxon>
        <taxon>Vespoidea</taxon>
        <taxon>Vespidae</taxon>
        <taxon>Eumeninae</taxon>
        <taxon>Odynerus</taxon>
    </lineage>
</organism>
<keyword evidence="1" id="KW-0175">Coiled coil</keyword>
<dbReference type="InterPro" id="IPR041431">
    <property type="entry name" value="Mvd1_C"/>
</dbReference>
<dbReference type="InterPro" id="IPR006020">
    <property type="entry name" value="PTB/PI_dom"/>
</dbReference>
<evidence type="ECO:0000313" key="5">
    <source>
        <dbReference type="Proteomes" id="UP001258017"/>
    </source>
</evidence>
<dbReference type="InterPro" id="IPR011993">
    <property type="entry name" value="PH-like_dom_sf"/>
</dbReference>
<dbReference type="Gene3D" id="3.30.230.10">
    <property type="match status" value="1"/>
</dbReference>
<feature type="compositionally biased region" description="Basic and acidic residues" evidence="2">
    <location>
        <begin position="383"/>
        <end position="392"/>
    </location>
</feature>
<dbReference type="FunFam" id="3.30.70.890:FF:000005">
    <property type="entry name" value="Diphosphomevalonate decarboxylase"/>
    <property type="match status" value="1"/>
</dbReference>
<feature type="compositionally biased region" description="Polar residues" evidence="2">
    <location>
        <begin position="903"/>
        <end position="914"/>
    </location>
</feature>
<dbReference type="InterPro" id="IPR036554">
    <property type="entry name" value="GHMP_kinase_C_sf"/>
</dbReference>
<reference evidence="4" key="1">
    <citation type="submission" date="2021-08" db="EMBL/GenBank/DDBJ databases">
        <authorList>
            <person name="Misof B."/>
            <person name="Oliver O."/>
            <person name="Podsiadlowski L."/>
            <person name="Donath A."/>
            <person name="Peters R."/>
            <person name="Mayer C."/>
            <person name="Rust J."/>
            <person name="Gunkel S."/>
            <person name="Lesny P."/>
            <person name="Martin S."/>
            <person name="Oeyen J.P."/>
            <person name="Petersen M."/>
            <person name="Panagiotis P."/>
            <person name="Wilbrandt J."/>
            <person name="Tanja T."/>
        </authorList>
    </citation>
    <scope>NUCLEOTIDE SEQUENCE</scope>
    <source>
        <strain evidence="4">GBR_01_08_01A</strain>
        <tissue evidence="4">Thorax + abdomen</tissue>
    </source>
</reference>
<keyword evidence="5" id="KW-1185">Reference proteome</keyword>
<comment type="caution">
    <text evidence="4">The sequence shown here is derived from an EMBL/GenBank/DDBJ whole genome shotgun (WGS) entry which is preliminary data.</text>
</comment>